<dbReference type="GO" id="GO:0046872">
    <property type="term" value="F:metal ion binding"/>
    <property type="evidence" value="ECO:0007669"/>
    <property type="project" value="UniProtKB-KW"/>
</dbReference>
<dbReference type="InterPro" id="IPR021027">
    <property type="entry name" value="Transposase_put_HTH"/>
</dbReference>
<dbReference type="Proteomes" id="UP000176944">
    <property type="component" value="Chromosome"/>
</dbReference>
<name>A0A1D9G486_MOOP1</name>
<feature type="compositionally biased region" description="Basic residues" evidence="8">
    <location>
        <begin position="410"/>
        <end position="421"/>
    </location>
</feature>
<dbReference type="NCBIfam" id="TIGR01766">
    <property type="entry name" value="IS200/IS605 family accessory protein TnpB-like domain"/>
    <property type="match status" value="1"/>
</dbReference>
<dbReference type="PANTHER" id="PTHR30405:SF25">
    <property type="entry name" value="RNA-GUIDED DNA ENDONUCLEASE INSQ-RELATED"/>
    <property type="match status" value="1"/>
</dbReference>
<evidence type="ECO:0000313" key="12">
    <source>
        <dbReference type="EMBL" id="AOY82334.1"/>
    </source>
</evidence>
<sequence length="431" mass="49144">MKHKAVKVRIYPTQEQVQILAQHFGCARWWWNYALNQCIETYKETGKGLKQSALNSMLPKLKKEKETEWLKDCYSQVLQSVSLNLSRAYQNFFEGRAKYPKFKSYYHRQSIQYPQKVKQVGDCLKFPGKLGLLKAVIHRALDGVIKTVTVSKDPSGKYYASVLMEYESGDIKPSKDGKVMVRKDPLKAIGIDLGIKDFAITYDGEKTSKFSNPNHLAKYEKKLAKKQRIAARKKKGSSGRKKARKIVAKVYERIGNVRQDYLHKLSRKIVDQNQVVVVENLKVRFPLANEIRHGSHLNVKGMVRNHKLAKAISDLGWGTFVNFLSYKCEKEGKILVEINRWFPSSKTCSNCHYQIKELPLDVRSWTCPSCGTHHDRDGNAANNIRAEGIRMLSSSGTGEVNASGEEVRPRRGRPSKLRHSSVKLEAPTSMK</sequence>
<comment type="similarity">
    <text evidence="1">In the C-terminal section; belongs to the transposase 35 family.</text>
</comment>
<evidence type="ECO:0000256" key="5">
    <source>
        <dbReference type="ARBA" id="ARBA00022833"/>
    </source>
</evidence>
<keyword evidence="7" id="KW-0233">DNA recombination</keyword>
<feature type="region of interest" description="Disordered" evidence="8">
    <location>
        <begin position="392"/>
        <end position="431"/>
    </location>
</feature>
<dbReference type="EMBL" id="CP017708">
    <property type="protein sequence ID" value="AOY82334.1"/>
    <property type="molecule type" value="Genomic_DNA"/>
</dbReference>
<feature type="domain" description="Probable transposase IS891/IS1136/IS1341" evidence="9">
    <location>
        <begin position="182"/>
        <end position="286"/>
    </location>
</feature>
<keyword evidence="5" id="KW-0862">Zinc</keyword>
<dbReference type="PANTHER" id="PTHR30405">
    <property type="entry name" value="TRANSPOSASE"/>
    <property type="match status" value="1"/>
</dbReference>
<dbReference type="GO" id="GO:0006310">
    <property type="term" value="P:DNA recombination"/>
    <property type="evidence" value="ECO:0007669"/>
    <property type="project" value="UniProtKB-KW"/>
</dbReference>
<evidence type="ECO:0000256" key="1">
    <source>
        <dbReference type="ARBA" id="ARBA00008761"/>
    </source>
</evidence>
<dbReference type="GO" id="GO:0004519">
    <property type="term" value="F:endonuclease activity"/>
    <property type="evidence" value="ECO:0007669"/>
    <property type="project" value="UniProtKB-KW"/>
</dbReference>
<dbReference type="InterPro" id="IPR001959">
    <property type="entry name" value="Transposase"/>
</dbReference>
<proteinExistence type="inferred from homology"/>
<dbReference type="Pfam" id="PF07282">
    <property type="entry name" value="Cas12f1-like_TNB"/>
    <property type="match status" value="1"/>
</dbReference>
<dbReference type="GO" id="GO:0032196">
    <property type="term" value="P:transposition"/>
    <property type="evidence" value="ECO:0007669"/>
    <property type="project" value="UniProtKB-KW"/>
</dbReference>
<dbReference type="NCBIfam" id="NF040570">
    <property type="entry name" value="guided_TnpB"/>
    <property type="match status" value="1"/>
</dbReference>
<evidence type="ECO:0000256" key="8">
    <source>
        <dbReference type="SAM" id="MobiDB-lite"/>
    </source>
</evidence>
<evidence type="ECO:0000256" key="4">
    <source>
        <dbReference type="ARBA" id="ARBA00022723"/>
    </source>
</evidence>
<accession>A0A1D9G486</accession>
<feature type="domain" description="Transposase putative helix-turn-helix" evidence="11">
    <location>
        <begin position="1"/>
        <end position="47"/>
    </location>
</feature>
<dbReference type="InterPro" id="IPR051399">
    <property type="entry name" value="RNA-guided_DNA_endo/Transpos"/>
</dbReference>
<keyword evidence="4" id="KW-0479">Metal-binding</keyword>
<keyword evidence="12" id="KW-0378">Hydrolase</keyword>
<dbReference type="AlphaFoldDB" id="A0A1D9G486"/>
<dbReference type="Pfam" id="PF12323">
    <property type="entry name" value="HTH_OrfB_IS605"/>
    <property type="match status" value="1"/>
</dbReference>
<evidence type="ECO:0000313" key="13">
    <source>
        <dbReference type="Proteomes" id="UP000176944"/>
    </source>
</evidence>
<gene>
    <name evidence="12" type="ORF">BJP36_22940</name>
</gene>
<keyword evidence="6" id="KW-0238">DNA-binding</keyword>
<evidence type="ECO:0000256" key="3">
    <source>
        <dbReference type="ARBA" id="ARBA00022578"/>
    </source>
</evidence>
<feature type="domain" description="Cas12f1-like TNB" evidence="10">
    <location>
        <begin position="317"/>
        <end position="384"/>
    </location>
</feature>
<evidence type="ECO:0000256" key="7">
    <source>
        <dbReference type="ARBA" id="ARBA00023172"/>
    </source>
</evidence>
<dbReference type="GO" id="GO:0003677">
    <property type="term" value="F:DNA binding"/>
    <property type="evidence" value="ECO:0007669"/>
    <property type="project" value="UniProtKB-KW"/>
</dbReference>
<evidence type="ECO:0000259" key="10">
    <source>
        <dbReference type="Pfam" id="PF07282"/>
    </source>
</evidence>
<dbReference type="Pfam" id="PF01385">
    <property type="entry name" value="OrfB_IS605"/>
    <property type="match status" value="1"/>
</dbReference>
<evidence type="ECO:0000259" key="9">
    <source>
        <dbReference type="Pfam" id="PF01385"/>
    </source>
</evidence>
<comment type="similarity">
    <text evidence="2">In the N-terminal section; belongs to the transposase 2 family.</text>
</comment>
<dbReference type="InterPro" id="IPR010095">
    <property type="entry name" value="Cas12f1-like_TNB"/>
</dbReference>
<evidence type="ECO:0000259" key="11">
    <source>
        <dbReference type="Pfam" id="PF12323"/>
    </source>
</evidence>
<organism evidence="12 13">
    <name type="scientific">Moorena producens (strain JHB)</name>
    <dbReference type="NCBI Taxonomy" id="1454205"/>
    <lineage>
        <taxon>Bacteria</taxon>
        <taxon>Bacillati</taxon>
        <taxon>Cyanobacteriota</taxon>
        <taxon>Cyanophyceae</taxon>
        <taxon>Coleofasciculales</taxon>
        <taxon>Coleofasciculaceae</taxon>
        <taxon>Moorena</taxon>
    </lineage>
</organism>
<keyword evidence="12" id="KW-0255">Endonuclease</keyword>
<keyword evidence="3" id="KW-0815">Transposition</keyword>
<protein>
    <submittedName>
        <fullName evidence="12">RNA-guided endonuclease TnpB family protein</fullName>
    </submittedName>
</protein>
<evidence type="ECO:0000256" key="6">
    <source>
        <dbReference type="ARBA" id="ARBA00023125"/>
    </source>
</evidence>
<keyword evidence="12" id="KW-0540">Nuclease</keyword>
<evidence type="ECO:0000256" key="2">
    <source>
        <dbReference type="ARBA" id="ARBA00011044"/>
    </source>
</evidence>
<reference evidence="13" key="1">
    <citation type="submission" date="2016-10" db="EMBL/GenBank/DDBJ databases">
        <title>Comparative genomics uncovers the prolific and rare metabolic potential of the cyanobacterial genus Moorea.</title>
        <authorList>
            <person name="Leao T."/>
            <person name="Castelao G."/>
            <person name="Korobeynikov A."/>
            <person name="Monroe E.A."/>
            <person name="Podell S."/>
            <person name="Glukhov E."/>
            <person name="Allen E."/>
            <person name="Gerwick W.H."/>
            <person name="Gerwick L."/>
        </authorList>
    </citation>
    <scope>NUCLEOTIDE SEQUENCE [LARGE SCALE GENOMIC DNA]</scope>
    <source>
        <strain evidence="13">JHB</strain>
    </source>
</reference>